<sequence>QLVLANELSLPVIVHDREAHEDTLNLLKKHRPRGVVHCFSGSVETAKEIIKLGMYIGLGGAVTFKNAVKPAEVAAFVPKDRLLLETDAPYMSPVPYRGKRCTSLLIPYTAEKIAAVRGEAVEELLFETDKNARTLFRIGSLV</sequence>
<dbReference type="PROSITE" id="PS01091">
    <property type="entry name" value="TATD_3"/>
    <property type="match status" value="1"/>
</dbReference>
<dbReference type="InterPro" id="IPR001130">
    <property type="entry name" value="TatD-like"/>
</dbReference>
<comment type="caution">
    <text evidence="2">The sequence shown here is derived from an EMBL/GenBank/DDBJ whole genome shotgun (WGS) entry which is preliminary data.</text>
</comment>
<dbReference type="PANTHER" id="PTHR46124:SF2">
    <property type="entry name" value="D-AMINOACYL-TRNA DEACYLASE"/>
    <property type="match status" value="1"/>
</dbReference>
<dbReference type="PROSITE" id="PS01090">
    <property type="entry name" value="TATD_2"/>
    <property type="match status" value="1"/>
</dbReference>
<keyword evidence="1" id="KW-0378">Hydrolase</keyword>
<feature type="non-terminal residue" evidence="2">
    <location>
        <position position="1"/>
    </location>
</feature>
<evidence type="ECO:0000256" key="1">
    <source>
        <dbReference type="ARBA" id="ARBA00022801"/>
    </source>
</evidence>
<dbReference type="GO" id="GO:0016788">
    <property type="term" value="F:hydrolase activity, acting on ester bonds"/>
    <property type="evidence" value="ECO:0007669"/>
    <property type="project" value="InterPro"/>
</dbReference>
<dbReference type="PANTHER" id="PTHR46124">
    <property type="entry name" value="D-AMINOACYL-TRNA DEACYLASE"/>
    <property type="match status" value="1"/>
</dbReference>
<protein>
    <submittedName>
        <fullName evidence="2">TatD family deoxyribonuclease</fullName>
    </submittedName>
</protein>
<reference evidence="2" key="1">
    <citation type="journal article" date="2013" name="Environ. Microbiol.">
        <title>Microbiota from the distal guts of lean and obese adolescents exhibit partial functional redundancy besides clear differences in community structure.</title>
        <authorList>
            <person name="Ferrer M."/>
            <person name="Ruiz A."/>
            <person name="Lanza F."/>
            <person name="Haange S.B."/>
            <person name="Oberbach A."/>
            <person name="Till H."/>
            <person name="Bargiela R."/>
            <person name="Campoy C."/>
            <person name="Segura M.T."/>
            <person name="Richter M."/>
            <person name="von Bergen M."/>
            <person name="Seifert J."/>
            <person name="Suarez A."/>
        </authorList>
    </citation>
    <scope>NUCLEOTIDE SEQUENCE</scope>
</reference>
<proteinExistence type="predicted"/>
<dbReference type="SUPFAM" id="SSF51556">
    <property type="entry name" value="Metallo-dependent hydrolases"/>
    <property type="match status" value="1"/>
</dbReference>
<dbReference type="GO" id="GO:0005829">
    <property type="term" value="C:cytosol"/>
    <property type="evidence" value="ECO:0007669"/>
    <property type="project" value="TreeGrafter"/>
</dbReference>
<dbReference type="InterPro" id="IPR032466">
    <property type="entry name" value="Metal_Hydrolase"/>
</dbReference>
<dbReference type="EMBL" id="AJWZ01000519">
    <property type="protein sequence ID" value="EKC76603.1"/>
    <property type="molecule type" value="Genomic_DNA"/>
</dbReference>
<dbReference type="AlphaFoldDB" id="K1U318"/>
<dbReference type="InterPro" id="IPR018228">
    <property type="entry name" value="DNase_TatD-rel_CS"/>
</dbReference>
<organism evidence="2">
    <name type="scientific">human gut metagenome</name>
    <dbReference type="NCBI Taxonomy" id="408170"/>
    <lineage>
        <taxon>unclassified sequences</taxon>
        <taxon>metagenomes</taxon>
        <taxon>organismal metagenomes</taxon>
    </lineage>
</organism>
<dbReference type="Pfam" id="PF01026">
    <property type="entry name" value="TatD_DNase"/>
    <property type="match status" value="1"/>
</dbReference>
<gene>
    <name evidence="2" type="ORF">OBE_00760</name>
</gene>
<dbReference type="CDD" id="cd01310">
    <property type="entry name" value="TatD_DNAse"/>
    <property type="match status" value="1"/>
</dbReference>
<evidence type="ECO:0000313" key="2">
    <source>
        <dbReference type="EMBL" id="EKC76603.1"/>
    </source>
</evidence>
<accession>K1U318</accession>
<name>K1U318_9ZZZZ</name>
<dbReference type="Gene3D" id="3.20.20.140">
    <property type="entry name" value="Metal-dependent hydrolases"/>
    <property type="match status" value="1"/>
</dbReference>